<keyword evidence="4" id="KW-1185">Reference proteome</keyword>
<dbReference type="EMBL" id="JBHRYN010000007">
    <property type="protein sequence ID" value="MFC3700969.1"/>
    <property type="molecule type" value="Genomic_DNA"/>
</dbReference>
<dbReference type="CDD" id="cd08897">
    <property type="entry name" value="SRPBCC_CalC_Aha1-like_4"/>
    <property type="match status" value="1"/>
</dbReference>
<dbReference type="SUPFAM" id="SSF55961">
    <property type="entry name" value="Bet v1-like"/>
    <property type="match status" value="1"/>
</dbReference>
<evidence type="ECO:0000313" key="4">
    <source>
        <dbReference type="Proteomes" id="UP001595710"/>
    </source>
</evidence>
<evidence type="ECO:0000313" key="3">
    <source>
        <dbReference type="EMBL" id="MFC3700969.1"/>
    </source>
</evidence>
<sequence>MQIAIETTVNATLSQAWNAWVTPDDIIQWNFASADWACPKAEIDLRVGGRFSYRMEAKDGSMGFDFEGEFVAIEPNKSIRYKLEDSRQVLIEFIEVEAGVKIMETFDAENENTIELQRTGWLAILNNFKRHVENSHR</sequence>
<accession>A0ABV7WRP8</accession>
<dbReference type="InterPro" id="IPR023393">
    <property type="entry name" value="START-like_dom_sf"/>
</dbReference>
<dbReference type="InterPro" id="IPR013538">
    <property type="entry name" value="ASHA1/2-like_C"/>
</dbReference>
<comment type="caution">
    <text evidence="3">The sequence shown here is derived from an EMBL/GenBank/DDBJ whole genome shotgun (WGS) entry which is preliminary data.</text>
</comment>
<name>A0ABV7WRP8_9GAMM</name>
<dbReference type="Proteomes" id="UP001595710">
    <property type="component" value="Unassembled WGS sequence"/>
</dbReference>
<organism evidence="3 4">
    <name type="scientific">Reinekea marina</name>
    <dbReference type="NCBI Taxonomy" id="1310421"/>
    <lineage>
        <taxon>Bacteria</taxon>
        <taxon>Pseudomonadati</taxon>
        <taxon>Pseudomonadota</taxon>
        <taxon>Gammaproteobacteria</taxon>
        <taxon>Oceanospirillales</taxon>
        <taxon>Saccharospirillaceae</taxon>
        <taxon>Reinekea</taxon>
    </lineage>
</organism>
<evidence type="ECO:0000256" key="1">
    <source>
        <dbReference type="ARBA" id="ARBA00006817"/>
    </source>
</evidence>
<proteinExistence type="inferred from homology"/>
<reference evidence="4" key="1">
    <citation type="journal article" date="2019" name="Int. J. Syst. Evol. Microbiol.">
        <title>The Global Catalogue of Microorganisms (GCM) 10K type strain sequencing project: providing services to taxonomists for standard genome sequencing and annotation.</title>
        <authorList>
            <consortium name="The Broad Institute Genomics Platform"/>
            <consortium name="The Broad Institute Genome Sequencing Center for Infectious Disease"/>
            <person name="Wu L."/>
            <person name="Ma J."/>
        </authorList>
    </citation>
    <scope>NUCLEOTIDE SEQUENCE [LARGE SCALE GENOMIC DNA]</scope>
    <source>
        <strain evidence="4">CECT 8288</strain>
    </source>
</reference>
<feature type="domain" description="Activator of Hsp90 ATPase homologue 1/2-like C-terminal" evidence="2">
    <location>
        <begin position="10"/>
        <end position="133"/>
    </location>
</feature>
<dbReference type="Pfam" id="PF08327">
    <property type="entry name" value="AHSA1"/>
    <property type="match status" value="1"/>
</dbReference>
<dbReference type="RefSeq" id="WP_290280338.1">
    <property type="nucleotide sequence ID" value="NZ_JAUFQI010000001.1"/>
</dbReference>
<comment type="similarity">
    <text evidence="1">Belongs to the AHA1 family.</text>
</comment>
<evidence type="ECO:0000259" key="2">
    <source>
        <dbReference type="Pfam" id="PF08327"/>
    </source>
</evidence>
<dbReference type="Gene3D" id="3.30.530.20">
    <property type="match status" value="1"/>
</dbReference>
<gene>
    <name evidence="3" type="ORF">ACFOND_04880</name>
</gene>
<protein>
    <submittedName>
        <fullName evidence="3">SRPBCC family protein</fullName>
    </submittedName>
</protein>